<feature type="region of interest" description="Disordered" evidence="11">
    <location>
        <begin position="1"/>
        <end position="39"/>
    </location>
</feature>
<dbReference type="EMBL" id="CM000882">
    <property type="protein sequence ID" value="PNT69192.1"/>
    <property type="molecule type" value="Genomic_DNA"/>
</dbReference>
<keyword evidence="5 9" id="KW-0547">Nucleotide-binding</keyword>
<dbReference type="KEGG" id="bdi:100839221"/>
<evidence type="ECO:0000256" key="5">
    <source>
        <dbReference type="ARBA" id="ARBA00022741"/>
    </source>
</evidence>
<reference evidence="14" key="3">
    <citation type="submission" date="2018-08" db="UniProtKB">
        <authorList>
            <consortium name="EnsemblPlants"/>
        </authorList>
    </citation>
    <scope>IDENTIFICATION</scope>
    <source>
        <strain evidence="14">cv. Bd21</strain>
    </source>
</reference>
<dbReference type="GO" id="GO:0008353">
    <property type="term" value="F:RNA polymerase II CTD heptapeptide repeat kinase activity"/>
    <property type="evidence" value="ECO:0007669"/>
    <property type="project" value="UniProtKB-EC"/>
</dbReference>
<dbReference type="PROSITE" id="PS00108">
    <property type="entry name" value="PROTEIN_KINASE_ST"/>
    <property type="match status" value="1"/>
</dbReference>
<feature type="binding site" evidence="9">
    <location>
        <position position="79"/>
    </location>
    <ligand>
        <name>ATP</name>
        <dbReference type="ChEBI" id="CHEBI:30616"/>
    </ligand>
</feature>
<sequence>MAVRKRPAAVLSGQAQAAERPEPEAKKTRFAKRTSRGTITKPTYGSLDEYKQTSILGQGTYGVVFEGRHKATGETVAIKFLLPPDDDDDDDTKEPAPPVDPRELLQEARFLEACVGNPHVVGFRCLVRDPANGELGLVMEHVGRQSLLDFLHERRSPLPEATVRAFMRQLLTGAKGMHDRGVIHRDIKPGNILIAQHDGGEQDQDQEAVVLKICDFGLALSASQWPPHNQVGTMLYRAPEMLMGKLDYDAVADTWSLGCVMAELVAGEILLRREVESCPRGQYFEDVAYLRSIFRLLGMPDDATWPGFSSLPLANVMTQLQLEKHGRLRELFPPEMLSNEGFEVLNGLLTCNPDERLTAEAALELPWFASSSSAAANV</sequence>
<dbReference type="PANTHER" id="PTHR24056">
    <property type="entry name" value="CELL DIVISION PROTEIN KINASE"/>
    <property type="match status" value="1"/>
</dbReference>
<dbReference type="FunFam" id="3.30.200.20:FF:001566">
    <property type="entry name" value="Uncharacterized protein"/>
    <property type="match status" value="1"/>
</dbReference>
<reference evidence="13 14" key="1">
    <citation type="journal article" date="2010" name="Nature">
        <title>Genome sequencing and analysis of the model grass Brachypodium distachyon.</title>
        <authorList>
            <consortium name="International Brachypodium Initiative"/>
        </authorList>
    </citation>
    <scope>NUCLEOTIDE SEQUENCE [LARGE SCALE GENOMIC DNA]</scope>
    <source>
        <strain evidence="13 14">Bd21</strain>
    </source>
</reference>
<evidence type="ECO:0000256" key="9">
    <source>
        <dbReference type="PROSITE-ProRule" id="PRU10141"/>
    </source>
</evidence>
<dbReference type="HOGENOM" id="CLU_000288_181_1_1"/>
<dbReference type="OMA" id="MECVGGP"/>
<evidence type="ECO:0000313" key="13">
    <source>
        <dbReference type="EMBL" id="PNT69192.1"/>
    </source>
</evidence>
<dbReference type="EnsemblPlants" id="PNT69192">
    <property type="protein sequence ID" value="PNT69192"/>
    <property type="gene ID" value="BRADI_3g50960v3"/>
</dbReference>
<dbReference type="Gene3D" id="3.30.200.20">
    <property type="entry name" value="Phosphorylase Kinase, domain 1"/>
    <property type="match status" value="1"/>
</dbReference>
<gene>
    <name evidence="14" type="primary">LOC100839221</name>
    <name evidence="13" type="ORF">BRADI_3g50960v3</name>
</gene>
<dbReference type="PROSITE" id="PS50011">
    <property type="entry name" value="PROTEIN_KINASE_DOM"/>
    <property type="match status" value="1"/>
</dbReference>
<dbReference type="EC" id="2.7.11.23" evidence="2"/>
<evidence type="ECO:0000313" key="14">
    <source>
        <dbReference type="EnsemblPlants" id="PNT69192"/>
    </source>
</evidence>
<dbReference type="FunFam" id="1.10.510.10:FF:000790">
    <property type="entry name" value="Cyclin-dependent kinase G-1"/>
    <property type="match status" value="1"/>
</dbReference>
<evidence type="ECO:0000256" key="6">
    <source>
        <dbReference type="ARBA" id="ARBA00022777"/>
    </source>
</evidence>
<dbReference type="InterPro" id="IPR050108">
    <property type="entry name" value="CDK"/>
</dbReference>
<dbReference type="PANTHER" id="PTHR24056:SF569">
    <property type="entry name" value="PROTEIN KINASE DOMAIN-CONTAINING PROTEIN"/>
    <property type="match status" value="1"/>
</dbReference>
<dbReference type="OrthoDB" id="10252171at2759"/>
<evidence type="ECO:0000256" key="1">
    <source>
        <dbReference type="ARBA" id="ARBA00006485"/>
    </source>
</evidence>
<proteinExistence type="inferred from homology"/>
<dbReference type="GeneID" id="100839221"/>
<comment type="catalytic activity">
    <reaction evidence="8">
        <text>[DNA-directed RNA polymerase] + ATP = phospho-[DNA-directed RNA polymerase] + ADP + H(+)</text>
        <dbReference type="Rhea" id="RHEA:10216"/>
        <dbReference type="Rhea" id="RHEA-COMP:11321"/>
        <dbReference type="Rhea" id="RHEA-COMP:11322"/>
        <dbReference type="ChEBI" id="CHEBI:15378"/>
        <dbReference type="ChEBI" id="CHEBI:30616"/>
        <dbReference type="ChEBI" id="CHEBI:43176"/>
        <dbReference type="ChEBI" id="CHEBI:68546"/>
        <dbReference type="ChEBI" id="CHEBI:456216"/>
        <dbReference type="EC" id="2.7.11.23"/>
    </reaction>
</comment>
<evidence type="ECO:0000256" key="2">
    <source>
        <dbReference type="ARBA" id="ARBA00012409"/>
    </source>
</evidence>
<dbReference type="Gramene" id="PNT69192">
    <property type="protein sequence ID" value="PNT69192"/>
    <property type="gene ID" value="BRADI_3g50960v3"/>
</dbReference>
<keyword evidence="4" id="KW-0808">Transferase</keyword>
<keyword evidence="3" id="KW-0597">Phosphoprotein</keyword>
<evidence type="ECO:0000256" key="4">
    <source>
        <dbReference type="ARBA" id="ARBA00022679"/>
    </source>
</evidence>
<dbReference type="SMART" id="SM00220">
    <property type="entry name" value="S_TKc"/>
    <property type="match status" value="1"/>
</dbReference>
<evidence type="ECO:0000256" key="11">
    <source>
        <dbReference type="SAM" id="MobiDB-lite"/>
    </source>
</evidence>
<dbReference type="Proteomes" id="UP000008810">
    <property type="component" value="Chromosome 3"/>
</dbReference>
<dbReference type="InterPro" id="IPR000719">
    <property type="entry name" value="Prot_kinase_dom"/>
</dbReference>
<feature type="domain" description="Protein kinase" evidence="12">
    <location>
        <begin position="50"/>
        <end position="368"/>
    </location>
</feature>
<organism evidence="13">
    <name type="scientific">Brachypodium distachyon</name>
    <name type="common">Purple false brome</name>
    <name type="synonym">Trachynia distachya</name>
    <dbReference type="NCBI Taxonomy" id="15368"/>
    <lineage>
        <taxon>Eukaryota</taxon>
        <taxon>Viridiplantae</taxon>
        <taxon>Streptophyta</taxon>
        <taxon>Embryophyta</taxon>
        <taxon>Tracheophyta</taxon>
        <taxon>Spermatophyta</taxon>
        <taxon>Magnoliopsida</taxon>
        <taxon>Liliopsida</taxon>
        <taxon>Poales</taxon>
        <taxon>Poaceae</taxon>
        <taxon>BOP clade</taxon>
        <taxon>Pooideae</taxon>
        <taxon>Stipodae</taxon>
        <taxon>Brachypodieae</taxon>
        <taxon>Brachypodium</taxon>
    </lineage>
</organism>
<keyword evidence="7 9" id="KW-0067">ATP-binding</keyword>
<dbReference type="Pfam" id="PF00069">
    <property type="entry name" value="Pkinase"/>
    <property type="match status" value="1"/>
</dbReference>
<dbReference type="SUPFAM" id="SSF56112">
    <property type="entry name" value="Protein kinase-like (PK-like)"/>
    <property type="match status" value="1"/>
</dbReference>
<dbReference type="GO" id="GO:0005524">
    <property type="term" value="F:ATP binding"/>
    <property type="evidence" value="ECO:0007669"/>
    <property type="project" value="UniProtKB-UniRule"/>
</dbReference>
<dbReference type="STRING" id="15368.I1ICC6"/>
<dbReference type="AlphaFoldDB" id="I1ICC6"/>
<dbReference type="GO" id="GO:0004674">
    <property type="term" value="F:protein serine/threonine kinase activity"/>
    <property type="evidence" value="ECO:0000318"/>
    <property type="project" value="GO_Central"/>
</dbReference>
<keyword evidence="10" id="KW-0723">Serine/threonine-protein kinase</keyword>
<dbReference type="InterPro" id="IPR017441">
    <property type="entry name" value="Protein_kinase_ATP_BS"/>
</dbReference>
<dbReference type="PROSITE" id="PS00107">
    <property type="entry name" value="PROTEIN_KINASE_ATP"/>
    <property type="match status" value="1"/>
</dbReference>
<dbReference type="Gene3D" id="1.10.510.10">
    <property type="entry name" value="Transferase(Phosphotransferase) domain 1"/>
    <property type="match status" value="1"/>
</dbReference>
<evidence type="ECO:0000256" key="7">
    <source>
        <dbReference type="ARBA" id="ARBA00022840"/>
    </source>
</evidence>
<keyword evidence="6" id="KW-0418">Kinase</keyword>
<evidence type="ECO:0000256" key="10">
    <source>
        <dbReference type="RuleBase" id="RU000304"/>
    </source>
</evidence>
<name>I1ICC6_BRADI</name>
<dbReference type="InterPro" id="IPR011009">
    <property type="entry name" value="Kinase-like_dom_sf"/>
</dbReference>
<dbReference type="eggNOG" id="KOG0663">
    <property type="taxonomic scope" value="Eukaryota"/>
</dbReference>
<comment type="similarity">
    <text evidence="1">Belongs to the protein kinase superfamily. CMGC Ser/Thr protein kinase family. CDC2/CDKX subfamily.</text>
</comment>
<dbReference type="InterPro" id="IPR008271">
    <property type="entry name" value="Ser/Thr_kinase_AS"/>
</dbReference>
<accession>I1ICC6</accession>
<protein>
    <recommendedName>
        <fullName evidence="2">[RNA-polymerase]-subunit kinase</fullName>
        <ecNumber evidence="2">2.7.11.23</ecNumber>
    </recommendedName>
</protein>
<dbReference type="RefSeq" id="XP_003572786.1">
    <property type="nucleotide sequence ID" value="XM_003572738.3"/>
</dbReference>
<evidence type="ECO:0000256" key="8">
    <source>
        <dbReference type="ARBA" id="ARBA00049280"/>
    </source>
</evidence>
<keyword evidence="15" id="KW-1185">Reference proteome</keyword>
<evidence type="ECO:0000313" key="15">
    <source>
        <dbReference type="Proteomes" id="UP000008810"/>
    </source>
</evidence>
<evidence type="ECO:0000256" key="3">
    <source>
        <dbReference type="ARBA" id="ARBA00022553"/>
    </source>
</evidence>
<evidence type="ECO:0000259" key="12">
    <source>
        <dbReference type="PROSITE" id="PS50011"/>
    </source>
</evidence>
<dbReference type="GO" id="GO:0005634">
    <property type="term" value="C:nucleus"/>
    <property type="evidence" value="ECO:0000318"/>
    <property type="project" value="GO_Central"/>
</dbReference>
<reference evidence="13" key="2">
    <citation type="submission" date="2017-06" db="EMBL/GenBank/DDBJ databases">
        <title>WGS assembly of Brachypodium distachyon.</title>
        <authorList>
            <consortium name="The International Brachypodium Initiative"/>
            <person name="Lucas S."/>
            <person name="Harmon-Smith M."/>
            <person name="Lail K."/>
            <person name="Tice H."/>
            <person name="Grimwood J."/>
            <person name="Bruce D."/>
            <person name="Barry K."/>
            <person name="Shu S."/>
            <person name="Lindquist E."/>
            <person name="Wang M."/>
            <person name="Pitluck S."/>
            <person name="Vogel J.P."/>
            <person name="Garvin D.F."/>
            <person name="Mockler T.C."/>
            <person name="Schmutz J."/>
            <person name="Rokhsar D."/>
            <person name="Bevan M.W."/>
        </authorList>
    </citation>
    <scope>NUCLEOTIDE SEQUENCE</scope>
    <source>
        <strain evidence="13">Bd21</strain>
    </source>
</reference>